<dbReference type="Pfam" id="PF00583">
    <property type="entry name" value="Acetyltransf_1"/>
    <property type="match status" value="1"/>
</dbReference>
<reference evidence="4 5" key="1">
    <citation type="journal article" date="2019" name="Int. J. Syst. Evol. Microbiol.">
        <title>The Global Catalogue of Microorganisms (GCM) 10K type strain sequencing project: providing services to taxonomists for standard genome sequencing and annotation.</title>
        <authorList>
            <consortium name="The Broad Institute Genomics Platform"/>
            <consortium name="The Broad Institute Genome Sequencing Center for Infectious Disease"/>
            <person name="Wu L."/>
            <person name="Ma J."/>
        </authorList>
    </citation>
    <scope>NUCLEOTIDE SEQUENCE [LARGE SCALE GENOMIC DNA]</scope>
    <source>
        <strain evidence="4 5">JCM 15309</strain>
    </source>
</reference>
<evidence type="ECO:0000259" key="3">
    <source>
        <dbReference type="PROSITE" id="PS51186"/>
    </source>
</evidence>
<keyword evidence="1" id="KW-0808">Transferase</keyword>
<evidence type="ECO:0000313" key="4">
    <source>
        <dbReference type="EMBL" id="GAA1950849.1"/>
    </source>
</evidence>
<comment type="caution">
    <text evidence="4">The sequence shown here is derived from an EMBL/GenBank/DDBJ whole genome shotgun (WGS) entry which is preliminary data.</text>
</comment>
<dbReference type="InterPro" id="IPR016181">
    <property type="entry name" value="Acyl_CoA_acyltransferase"/>
</dbReference>
<dbReference type="InterPro" id="IPR000182">
    <property type="entry name" value="GNAT_dom"/>
</dbReference>
<evidence type="ECO:0000313" key="5">
    <source>
        <dbReference type="Proteomes" id="UP001500571"/>
    </source>
</evidence>
<protein>
    <submittedName>
        <fullName evidence="4">GNAT family N-acetyltransferase</fullName>
    </submittedName>
</protein>
<dbReference type="Gene3D" id="3.40.630.30">
    <property type="match status" value="1"/>
</dbReference>
<dbReference type="PANTHER" id="PTHR43072">
    <property type="entry name" value="N-ACETYLTRANSFERASE"/>
    <property type="match status" value="1"/>
</dbReference>
<sequence length="177" mass="18783">MTIEPMTADHYPEVARIFAAGIATGNATFETGAATWEQFDAAKLPEHRWVAVDGDQVLGWVAVSPVSDRCVYAGVVEHAVYVDPAARGRGVGRALLDALVASTEEAGIWTIQSGVFPENTASLALHAAAGFRAVGTRERVGLMTHGPYAGRWRDVVLVERRSRLVGGLVDPLGTMAG</sequence>
<dbReference type="CDD" id="cd04301">
    <property type="entry name" value="NAT_SF"/>
    <property type="match status" value="1"/>
</dbReference>
<organism evidence="4 5">
    <name type="scientific">Nocardioides panacihumi</name>
    <dbReference type="NCBI Taxonomy" id="400774"/>
    <lineage>
        <taxon>Bacteria</taxon>
        <taxon>Bacillati</taxon>
        <taxon>Actinomycetota</taxon>
        <taxon>Actinomycetes</taxon>
        <taxon>Propionibacteriales</taxon>
        <taxon>Nocardioidaceae</taxon>
        <taxon>Nocardioides</taxon>
    </lineage>
</organism>
<name>A0ABN2QEM2_9ACTN</name>
<keyword evidence="5" id="KW-1185">Reference proteome</keyword>
<accession>A0ABN2QEM2</accession>
<dbReference type="PANTHER" id="PTHR43072:SF23">
    <property type="entry name" value="UPF0039 PROTEIN C11D3.02C"/>
    <property type="match status" value="1"/>
</dbReference>
<dbReference type="RefSeq" id="WP_344042594.1">
    <property type="nucleotide sequence ID" value="NZ_BAAAPB010000001.1"/>
</dbReference>
<evidence type="ECO:0000256" key="2">
    <source>
        <dbReference type="ARBA" id="ARBA00023315"/>
    </source>
</evidence>
<keyword evidence="2" id="KW-0012">Acyltransferase</keyword>
<dbReference type="PROSITE" id="PS51186">
    <property type="entry name" value="GNAT"/>
    <property type="match status" value="1"/>
</dbReference>
<dbReference type="SUPFAM" id="SSF55729">
    <property type="entry name" value="Acyl-CoA N-acyltransferases (Nat)"/>
    <property type="match status" value="1"/>
</dbReference>
<feature type="domain" description="N-acetyltransferase" evidence="3">
    <location>
        <begin position="1"/>
        <end position="154"/>
    </location>
</feature>
<dbReference type="EMBL" id="BAAAPB010000001">
    <property type="protein sequence ID" value="GAA1950849.1"/>
    <property type="molecule type" value="Genomic_DNA"/>
</dbReference>
<gene>
    <name evidence="4" type="ORF">GCM10009798_07730</name>
</gene>
<proteinExistence type="predicted"/>
<dbReference type="Proteomes" id="UP001500571">
    <property type="component" value="Unassembled WGS sequence"/>
</dbReference>
<evidence type="ECO:0000256" key="1">
    <source>
        <dbReference type="ARBA" id="ARBA00022679"/>
    </source>
</evidence>